<gene>
    <name evidence="7" type="primary">rpoE_20</name>
    <name evidence="7" type="ORF">GCM10017600_71820</name>
</gene>
<feature type="domain" description="RNA polymerase sigma-70 region 2" evidence="5">
    <location>
        <begin position="10"/>
        <end position="76"/>
    </location>
</feature>
<dbReference type="GO" id="GO:0006352">
    <property type="term" value="P:DNA-templated transcription initiation"/>
    <property type="evidence" value="ECO:0007669"/>
    <property type="project" value="InterPro"/>
</dbReference>
<feature type="domain" description="RNA polymerase sigma factor 70 region 4 type 2" evidence="6">
    <location>
        <begin position="104"/>
        <end position="156"/>
    </location>
</feature>
<dbReference type="EMBL" id="BSEV01000025">
    <property type="protein sequence ID" value="GLK13771.1"/>
    <property type="molecule type" value="Genomic_DNA"/>
</dbReference>
<name>A0A9W6I802_9ACTN</name>
<evidence type="ECO:0000256" key="4">
    <source>
        <dbReference type="ARBA" id="ARBA00023163"/>
    </source>
</evidence>
<dbReference type="InterPro" id="IPR013324">
    <property type="entry name" value="RNA_pol_sigma_r3/r4-like"/>
</dbReference>
<keyword evidence="2" id="KW-0805">Transcription regulation</keyword>
<dbReference type="PANTHER" id="PTHR43133">
    <property type="entry name" value="RNA POLYMERASE ECF-TYPE SIGMA FACTO"/>
    <property type="match status" value="1"/>
</dbReference>
<keyword evidence="3" id="KW-0731">Sigma factor</keyword>
<dbReference type="GO" id="GO:0000428">
    <property type="term" value="C:DNA-directed RNA polymerase complex"/>
    <property type="evidence" value="ECO:0007669"/>
    <property type="project" value="UniProtKB-KW"/>
</dbReference>
<evidence type="ECO:0000313" key="7">
    <source>
        <dbReference type="EMBL" id="GLK13771.1"/>
    </source>
</evidence>
<dbReference type="GO" id="GO:0003677">
    <property type="term" value="F:DNA binding"/>
    <property type="evidence" value="ECO:0007669"/>
    <property type="project" value="InterPro"/>
</dbReference>
<keyword evidence="8" id="KW-1185">Reference proteome</keyword>
<evidence type="ECO:0000259" key="5">
    <source>
        <dbReference type="Pfam" id="PF04542"/>
    </source>
</evidence>
<dbReference type="InterPro" id="IPR013249">
    <property type="entry name" value="RNA_pol_sigma70_r4_t2"/>
</dbReference>
<dbReference type="SUPFAM" id="SSF88659">
    <property type="entry name" value="Sigma3 and sigma4 domains of RNA polymerase sigma factors"/>
    <property type="match status" value="1"/>
</dbReference>
<reference evidence="7" key="1">
    <citation type="journal article" date="2014" name="Int. J. Syst. Evol. Microbiol.">
        <title>Complete genome sequence of Corynebacterium casei LMG S-19264T (=DSM 44701T), isolated from a smear-ripened cheese.</title>
        <authorList>
            <consortium name="US DOE Joint Genome Institute (JGI-PGF)"/>
            <person name="Walter F."/>
            <person name="Albersmeier A."/>
            <person name="Kalinowski J."/>
            <person name="Ruckert C."/>
        </authorList>
    </citation>
    <scope>NUCLEOTIDE SEQUENCE</scope>
    <source>
        <strain evidence="7">VKM Ac-2007</strain>
    </source>
</reference>
<dbReference type="InterPro" id="IPR039425">
    <property type="entry name" value="RNA_pol_sigma-70-like"/>
</dbReference>
<dbReference type="Pfam" id="PF04542">
    <property type="entry name" value="Sigma70_r2"/>
    <property type="match status" value="1"/>
</dbReference>
<dbReference type="InterPro" id="IPR036388">
    <property type="entry name" value="WH-like_DNA-bd_sf"/>
</dbReference>
<evidence type="ECO:0000259" key="6">
    <source>
        <dbReference type="Pfam" id="PF08281"/>
    </source>
</evidence>
<dbReference type="InterPro" id="IPR014284">
    <property type="entry name" value="RNA_pol_sigma-70_dom"/>
</dbReference>
<dbReference type="Pfam" id="PF08281">
    <property type="entry name" value="Sigma70_r4_2"/>
    <property type="match status" value="1"/>
</dbReference>
<comment type="caution">
    <text evidence="7">The sequence shown here is derived from an EMBL/GenBank/DDBJ whole genome shotgun (WGS) entry which is preliminary data.</text>
</comment>
<keyword evidence="7" id="KW-0240">DNA-directed RNA polymerase</keyword>
<reference evidence="7" key="2">
    <citation type="submission" date="2023-01" db="EMBL/GenBank/DDBJ databases">
        <authorList>
            <person name="Sun Q."/>
            <person name="Evtushenko L."/>
        </authorList>
    </citation>
    <scope>NUCLEOTIDE SEQUENCE</scope>
    <source>
        <strain evidence="7">VKM Ac-2007</strain>
    </source>
</reference>
<dbReference type="GO" id="GO:0016987">
    <property type="term" value="F:sigma factor activity"/>
    <property type="evidence" value="ECO:0007669"/>
    <property type="project" value="UniProtKB-KW"/>
</dbReference>
<evidence type="ECO:0000256" key="3">
    <source>
        <dbReference type="ARBA" id="ARBA00023082"/>
    </source>
</evidence>
<dbReference type="Gene3D" id="1.10.1740.10">
    <property type="match status" value="1"/>
</dbReference>
<comment type="similarity">
    <text evidence="1">Belongs to the sigma-70 factor family. ECF subfamily.</text>
</comment>
<sequence>MNDEASFTRMFQEHYESVLRYAWRRVGSADAPDIAAETFKIAWEKYDGFPRDQPLPWLYVTARNLTLNLIRKDRRRERLADWPGEDLSRHAVEQDHAYAVTARQAALAALDGLSDDDRELVLLVSWEGLDLRQAAVVVGCSRPVASMRLHRARKRLRRLLADEPQSVGRHPSYGENAV</sequence>
<organism evidence="7 8">
    <name type="scientific">Streptosporangium carneum</name>
    <dbReference type="NCBI Taxonomy" id="47481"/>
    <lineage>
        <taxon>Bacteria</taxon>
        <taxon>Bacillati</taxon>
        <taxon>Actinomycetota</taxon>
        <taxon>Actinomycetes</taxon>
        <taxon>Streptosporangiales</taxon>
        <taxon>Streptosporangiaceae</taxon>
        <taxon>Streptosporangium</taxon>
    </lineage>
</organism>
<dbReference type="InterPro" id="IPR007627">
    <property type="entry name" value="RNA_pol_sigma70_r2"/>
</dbReference>
<dbReference type="AlphaFoldDB" id="A0A9W6I802"/>
<dbReference type="Proteomes" id="UP001143474">
    <property type="component" value="Unassembled WGS sequence"/>
</dbReference>
<accession>A0A9W6I802</accession>
<dbReference type="InterPro" id="IPR013325">
    <property type="entry name" value="RNA_pol_sigma_r2"/>
</dbReference>
<dbReference type="SUPFAM" id="SSF88946">
    <property type="entry name" value="Sigma2 domain of RNA polymerase sigma factors"/>
    <property type="match status" value="1"/>
</dbReference>
<dbReference type="Gene3D" id="1.10.10.10">
    <property type="entry name" value="Winged helix-like DNA-binding domain superfamily/Winged helix DNA-binding domain"/>
    <property type="match status" value="1"/>
</dbReference>
<dbReference type="NCBIfam" id="TIGR02937">
    <property type="entry name" value="sigma70-ECF"/>
    <property type="match status" value="1"/>
</dbReference>
<proteinExistence type="inferred from homology"/>
<evidence type="ECO:0000256" key="1">
    <source>
        <dbReference type="ARBA" id="ARBA00010641"/>
    </source>
</evidence>
<evidence type="ECO:0000313" key="8">
    <source>
        <dbReference type="Proteomes" id="UP001143474"/>
    </source>
</evidence>
<keyword evidence="4" id="KW-0804">Transcription</keyword>
<dbReference type="PANTHER" id="PTHR43133:SF25">
    <property type="entry name" value="RNA POLYMERASE SIGMA FACTOR RFAY-RELATED"/>
    <property type="match status" value="1"/>
</dbReference>
<protein>
    <submittedName>
        <fullName evidence="7">DNA-directed RNA polymerase sigma-70 factor</fullName>
    </submittedName>
</protein>
<dbReference type="RefSeq" id="WP_271222041.1">
    <property type="nucleotide sequence ID" value="NZ_BAAAVD010000083.1"/>
</dbReference>
<evidence type="ECO:0000256" key="2">
    <source>
        <dbReference type="ARBA" id="ARBA00023015"/>
    </source>
</evidence>